<protein>
    <recommendedName>
        <fullName evidence="4">Transposase</fullName>
    </recommendedName>
</protein>
<accession>A0ABD2YPJ3</accession>
<reference evidence="2 3" key="1">
    <citation type="submission" date="2024-11" db="EMBL/GenBank/DDBJ databases">
        <title>A near-complete genome assembly of Cinchona calisaya.</title>
        <authorList>
            <person name="Lian D.C."/>
            <person name="Zhao X.W."/>
            <person name="Wei L."/>
        </authorList>
    </citation>
    <scope>NUCLEOTIDE SEQUENCE [LARGE SCALE GENOMIC DNA]</scope>
    <source>
        <tissue evidence="2">Nenye</tissue>
    </source>
</reference>
<feature type="region of interest" description="Disordered" evidence="1">
    <location>
        <begin position="63"/>
        <end position="133"/>
    </location>
</feature>
<name>A0ABD2YPJ3_9GENT</name>
<organism evidence="2 3">
    <name type="scientific">Cinchona calisaya</name>
    <dbReference type="NCBI Taxonomy" id="153742"/>
    <lineage>
        <taxon>Eukaryota</taxon>
        <taxon>Viridiplantae</taxon>
        <taxon>Streptophyta</taxon>
        <taxon>Embryophyta</taxon>
        <taxon>Tracheophyta</taxon>
        <taxon>Spermatophyta</taxon>
        <taxon>Magnoliopsida</taxon>
        <taxon>eudicotyledons</taxon>
        <taxon>Gunneridae</taxon>
        <taxon>Pentapetalae</taxon>
        <taxon>asterids</taxon>
        <taxon>lamiids</taxon>
        <taxon>Gentianales</taxon>
        <taxon>Rubiaceae</taxon>
        <taxon>Cinchonoideae</taxon>
        <taxon>Cinchoneae</taxon>
        <taxon>Cinchona</taxon>
    </lineage>
</organism>
<dbReference type="AlphaFoldDB" id="A0ABD2YPJ3"/>
<proteinExistence type="predicted"/>
<keyword evidence="3" id="KW-1185">Reference proteome</keyword>
<feature type="compositionally biased region" description="Low complexity" evidence="1">
    <location>
        <begin position="119"/>
        <end position="133"/>
    </location>
</feature>
<evidence type="ECO:0000313" key="3">
    <source>
        <dbReference type="Proteomes" id="UP001630127"/>
    </source>
</evidence>
<gene>
    <name evidence="2" type="ORF">ACH5RR_028701</name>
</gene>
<evidence type="ECO:0008006" key="4">
    <source>
        <dbReference type="Google" id="ProtNLM"/>
    </source>
</evidence>
<dbReference type="Proteomes" id="UP001630127">
    <property type="component" value="Unassembled WGS sequence"/>
</dbReference>
<evidence type="ECO:0000256" key="1">
    <source>
        <dbReference type="SAM" id="MobiDB-lite"/>
    </source>
</evidence>
<feature type="compositionally biased region" description="Polar residues" evidence="1">
    <location>
        <begin position="103"/>
        <end position="118"/>
    </location>
</feature>
<evidence type="ECO:0000313" key="2">
    <source>
        <dbReference type="EMBL" id="KAL3509300.1"/>
    </source>
</evidence>
<dbReference type="EMBL" id="JBJUIK010000012">
    <property type="protein sequence ID" value="KAL3509300.1"/>
    <property type="molecule type" value="Genomic_DNA"/>
</dbReference>
<comment type="caution">
    <text evidence="2">The sequence shown here is derived from an EMBL/GenBank/DDBJ whole genome shotgun (WGS) entry which is preliminary data.</text>
</comment>
<feature type="compositionally biased region" description="Basic and acidic residues" evidence="1">
    <location>
        <begin position="67"/>
        <end position="88"/>
    </location>
</feature>
<sequence length="217" mass="24312">MSAIWTTGEEPEKFVHDYYSKKAFLRAYDPIIIIVNGHHLWKHEKKLDMHPQALIVLLGRPKKVRKREPDEPPARKKELTRKCPDKPTLDQGQAAGEGEAFKNPTNHSRNIENQTNIGATRDTTTTGQAATDDATHATASEVQYLAIDGDDSWLEDLLFSDVINIGSQHEVGNTNTKIPTQPGNKPSRYKCSLYHEYGHNRSSFGVLAADLHAPYQA</sequence>